<dbReference type="SUPFAM" id="SSF55874">
    <property type="entry name" value="ATPase domain of HSP90 chaperone/DNA topoisomerase II/histidine kinase"/>
    <property type="match status" value="1"/>
</dbReference>
<dbReference type="Pfam" id="PF00072">
    <property type="entry name" value="Response_reg"/>
    <property type="match status" value="1"/>
</dbReference>
<comment type="caution">
    <text evidence="9">The sequence shown here is derived from an EMBL/GenBank/DDBJ whole genome shotgun (WGS) entry which is preliminary data.</text>
</comment>
<evidence type="ECO:0000313" key="9">
    <source>
        <dbReference type="EMBL" id="MEA5477718.1"/>
    </source>
</evidence>
<dbReference type="GO" id="GO:0016301">
    <property type="term" value="F:kinase activity"/>
    <property type="evidence" value="ECO:0007669"/>
    <property type="project" value="UniProtKB-KW"/>
</dbReference>
<protein>
    <recommendedName>
        <fullName evidence="2">histidine kinase</fullName>
        <ecNumber evidence="2">2.7.13.3</ecNumber>
    </recommendedName>
</protein>
<dbReference type="InterPro" id="IPR036097">
    <property type="entry name" value="HisK_dim/P_sf"/>
</dbReference>
<gene>
    <name evidence="9" type="ORF">VB774_08790</name>
</gene>
<evidence type="ECO:0000259" key="8">
    <source>
        <dbReference type="PROSITE" id="PS50110"/>
    </source>
</evidence>
<dbReference type="Gene3D" id="3.30.565.10">
    <property type="entry name" value="Histidine kinase-like ATPase, C-terminal domain"/>
    <property type="match status" value="1"/>
</dbReference>
<evidence type="ECO:0000256" key="4">
    <source>
        <dbReference type="ARBA" id="ARBA00022777"/>
    </source>
</evidence>
<dbReference type="CDD" id="cd00082">
    <property type="entry name" value="HisKA"/>
    <property type="match status" value="1"/>
</dbReference>
<organism evidence="9 10">
    <name type="scientific">Pseudanabaena galeata UHCC 0370</name>
    <dbReference type="NCBI Taxonomy" id="3110310"/>
    <lineage>
        <taxon>Bacteria</taxon>
        <taxon>Bacillati</taxon>
        <taxon>Cyanobacteriota</taxon>
        <taxon>Cyanophyceae</taxon>
        <taxon>Pseudanabaenales</taxon>
        <taxon>Pseudanabaenaceae</taxon>
        <taxon>Pseudanabaena</taxon>
    </lineage>
</organism>
<keyword evidence="4 9" id="KW-0808">Transferase</keyword>
<dbReference type="InterPro" id="IPR001789">
    <property type="entry name" value="Sig_transdc_resp-reg_receiver"/>
</dbReference>
<evidence type="ECO:0000259" key="7">
    <source>
        <dbReference type="PROSITE" id="PS50109"/>
    </source>
</evidence>
<comment type="catalytic activity">
    <reaction evidence="1">
        <text>ATP + protein L-histidine = ADP + protein N-phospho-L-histidine.</text>
        <dbReference type="EC" id="2.7.13.3"/>
    </reaction>
</comment>
<keyword evidence="4 9" id="KW-0418">Kinase</keyword>
<dbReference type="SMART" id="SM00388">
    <property type="entry name" value="HisKA"/>
    <property type="match status" value="1"/>
</dbReference>
<dbReference type="SMART" id="SM00448">
    <property type="entry name" value="REC"/>
    <property type="match status" value="1"/>
</dbReference>
<keyword evidence="10" id="KW-1185">Reference proteome</keyword>
<accession>A0ABU5TJ94</accession>
<feature type="modified residue" description="4-aspartylphosphate" evidence="6">
    <location>
        <position position="52"/>
    </location>
</feature>
<sequence>MTCILVIEDEDLIRESLEDLLSLEGFEVITAENGERGVNLASQRHPDLILCDVMMPILNGYEVLEQLRQDKALGTVPFLFLTSMMDRRSTRKGMALGADDYLEKPCTKDELLEAIAVRLGKQQAIDKRIEEKMEALRTSITLSLPHELQTPLSGIMGLSELMMMQNEELLPDEVYEYADGIHKSAKRLYRLIQNYLLYSRLMVMRSHGQTLFTSTYPCSSQMIISNLVDHKARSYDRLDDLELNLTNVDLAVSSEDLTKITEELIDNAFKYSPQGSKVVINSQIIDTAWVLTIQDHGRGMNDQQIANIGAFIQFERQFYEQQGIGLGLSLAKTLVEFYGGNVVIQSQENVGTKLCISIPLA</sequence>
<dbReference type="InterPro" id="IPR011006">
    <property type="entry name" value="CheY-like_superfamily"/>
</dbReference>
<dbReference type="InterPro" id="IPR004358">
    <property type="entry name" value="Sig_transdc_His_kin-like_C"/>
</dbReference>
<dbReference type="PROSITE" id="PS50110">
    <property type="entry name" value="RESPONSE_REGULATORY"/>
    <property type="match status" value="1"/>
</dbReference>
<dbReference type="InterPro" id="IPR036890">
    <property type="entry name" value="HATPase_C_sf"/>
</dbReference>
<dbReference type="PANTHER" id="PTHR43547:SF2">
    <property type="entry name" value="HYBRID SIGNAL TRANSDUCTION HISTIDINE KINASE C"/>
    <property type="match status" value="1"/>
</dbReference>
<dbReference type="SUPFAM" id="SSF47384">
    <property type="entry name" value="Homodimeric domain of signal transducing histidine kinase"/>
    <property type="match status" value="1"/>
</dbReference>
<dbReference type="RefSeq" id="WP_323261370.1">
    <property type="nucleotide sequence ID" value="NZ_JAYGIE010000034.1"/>
</dbReference>
<proteinExistence type="predicted"/>
<feature type="domain" description="Histidine kinase" evidence="7">
    <location>
        <begin position="143"/>
        <end position="361"/>
    </location>
</feature>
<dbReference type="InterPro" id="IPR003661">
    <property type="entry name" value="HisK_dim/P_dom"/>
</dbReference>
<dbReference type="Pfam" id="PF02518">
    <property type="entry name" value="HATPase_c"/>
    <property type="match status" value="1"/>
</dbReference>
<dbReference type="Gene3D" id="1.10.287.130">
    <property type="match status" value="1"/>
</dbReference>
<dbReference type="Proteomes" id="UP001301388">
    <property type="component" value="Unassembled WGS sequence"/>
</dbReference>
<dbReference type="EC" id="2.7.13.3" evidence="2"/>
<evidence type="ECO:0000256" key="6">
    <source>
        <dbReference type="PROSITE-ProRule" id="PRU00169"/>
    </source>
</evidence>
<keyword evidence="5" id="KW-0902">Two-component regulatory system</keyword>
<dbReference type="Gene3D" id="3.40.50.2300">
    <property type="match status" value="1"/>
</dbReference>
<dbReference type="SUPFAM" id="SSF52172">
    <property type="entry name" value="CheY-like"/>
    <property type="match status" value="1"/>
</dbReference>
<dbReference type="PRINTS" id="PR00344">
    <property type="entry name" value="BCTRLSENSOR"/>
</dbReference>
<dbReference type="PANTHER" id="PTHR43547">
    <property type="entry name" value="TWO-COMPONENT HISTIDINE KINASE"/>
    <property type="match status" value="1"/>
</dbReference>
<dbReference type="InterPro" id="IPR003594">
    <property type="entry name" value="HATPase_dom"/>
</dbReference>
<evidence type="ECO:0000256" key="3">
    <source>
        <dbReference type="ARBA" id="ARBA00022553"/>
    </source>
</evidence>
<evidence type="ECO:0000256" key="5">
    <source>
        <dbReference type="ARBA" id="ARBA00023012"/>
    </source>
</evidence>
<name>A0ABU5TJ94_9CYAN</name>
<evidence type="ECO:0000256" key="2">
    <source>
        <dbReference type="ARBA" id="ARBA00012438"/>
    </source>
</evidence>
<evidence type="ECO:0000313" key="10">
    <source>
        <dbReference type="Proteomes" id="UP001301388"/>
    </source>
</evidence>
<dbReference type="Pfam" id="PF00512">
    <property type="entry name" value="HisKA"/>
    <property type="match status" value="1"/>
</dbReference>
<dbReference type="InterPro" id="IPR005467">
    <property type="entry name" value="His_kinase_dom"/>
</dbReference>
<evidence type="ECO:0000256" key="1">
    <source>
        <dbReference type="ARBA" id="ARBA00000085"/>
    </source>
</evidence>
<dbReference type="SMART" id="SM00387">
    <property type="entry name" value="HATPase_c"/>
    <property type="match status" value="1"/>
</dbReference>
<keyword evidence="3 6" id="KW-0597">Phosphoprotein</keyword>
<feature type="domain" description="Response regulatory" evidence="8">
    <location>
        <begin position="3"/>
        <end position="119"/>
    </location>
</feature>
<reference evidence="9 10" key="1">
    <citation type="submission" date="2023-12" db="EMBL/GenBank/DDBJ databases">
        <title>Baltic Sea Cyanobacteria.</title>
        <authorList>
            <person name="Delbaje E."/>
            <person name="Fewer D.P."/>
            <person name="Shishido T.K."/>
        </authorList>
    </citation>
    <scope>NUCLEOTIDE SEQUENCE [LARGE SCALE GENOMIC DNA]</scope>
    <source>
        <strain evidence="9 10">UHCC 0370</strain>
    </source>
</reference>
<dbReference type="EMBL" id="JAYGIE010000034">
    <property type="protein sequence ID" value="MEA5477718.1"/>
    <property type="molecule type" value="Genomic_DNA"/>
</dbReference>
<dbReference type="PROSITE" id="PS50109">
    <property type="entry name" value="HIS_KIN"/>
    <property type="match status" value="1"/>
</dbReference>